<proteinExistence type="predicted"/>
<name>A0A381U9R5_9ZZZZ</name>
<accession>A0A381U9R5</accession>
<protein>
    <submittedName>
        <fullName evidence="1">Uncharacterized protein</fullName>
    </submittedName>
</protein>
<evidence type="ECO:0000313" key="1">
    <source>
        <dbReference type="EMBL" id="SVA23313.1"/>
    </source>
</evidence>
<gene>
    <name evidence="1" type="ORF">METZ01_LOCUS76167</name>
</gene>
<organism evidence="1">
    <name type="scientific">marine metagenome</name>
    <dbReference type="NCBI Taxonomy" id="408172"/>
    <lineage>
        <taxon>unclassified sequences</taxon>
        <taxon>metagenomes</taxon>
        <taxon>ecological metagenomes</taxon>
    </lineage>
</organism>
<reference evidence="1" key="1">
    <citation type="submission" date="2018-05" db="EMBL/GenBank/DDBJ databases">
        <authorList>
            <person name="Lanie J.A."/>
            <person name="Ng W.-L."/>
            <person name="Kazmierczak K.M."/>
            <person name="Andrzejewski T.M."/>
            <person name="Davidsen T.M."/>
            <person name="Wayne K.J."/>
            <person name="Tettelin H."/>
            <person name="Glass J.I."/>
            <person name="Rusch D."/>
            <person name="Podicherti R."/>
            <person name="Tsui H.-C.T."/>
            <person name="Winkler M.E."/>
        </authorList>
    </citation>
    <scope>NUCLEOTIDE SEQUENCE</scope>
</reference>
<dbReference type="AlphaFoldDB" id="A0A381U9R5"/>
<dbReference type="EMBL" id="UINC01005750">
    <property type="protein sequence ID" value="SVA23313.1"/>
    <property type="molecule type" value="Genomic_DNA"/>
</dbReference>
<sequence>MYFTRLISTIGLSSVLFIVLNCSEEPVQTDLSNNNQSLDTLSLADISGFTYQISPEISSYQKLYVGNNNYFSFPISLLKFPSTGWDTFLDSSVTIDSIFLKVYSGDSLINSDLNLVLHFSPDSVFSELNSYINQFTDIGISQWNNLGAPNVSIISDTSDTISHFQESILFWELSDLINTLTDTTISDRTFSLSFSGNMDSSFIELYSREYSSGSLDPKIEIYYRSIISSSEQESVIDTLTRIIYVAEDISTIDNPLSSGSSDNSIIISRGRGYRSIINIPFDSLSLPPFSVIRYAHLLLYQEGDSLESFSIRMEPLRQNIDSLALYFDSDPYENLGAHYSNSSTAEGKLQISLKSYFQSILMVDSLKNVGMKFSSSISNSLFDSVEFDLSNDKNRVDILYVSP</sequence>